<evidence type="ECO:0000256" key="1">
    <source>
        <dbReference type="ARBA" id="ARBA00023157"/>
    </source>
</evidence>
<dbReference type="PANTHER" id="PTHR10424:SF73">
    <property type="entry name" value="ENDOGENOUS RETROVIRUS GROUP FC1 ENV POLYPROTEIN-RELATED"/>
    <property type="match status" value="1"/>
</dbReference>
<proteinExistence type="predicted"/>
<gene>
    <name evidence="2" type="primary">Ervv2_0</name>
    <name evidence="2" type="ORF">ELAFOR_R15245</name>
</gene>
<dbReference type="Gene3D" id="1.10.287.210">
    <property type="match status" value="1"/>
</dbReference>
<dbReference type="OrthoDB" id="8949317at2759"/>
<name>A0A851U690_9PASS</name>
<keyword evidence="1" id="KW-1015">Disulfide bond</keyword>
<accession>A0A851U690</accession>
<organism evidence="2 3">
    <name type="scientific">Elachura formosa</name>
    <name type="common">spotted wren-babbler</name>
    <dbReference type="NCBI Taxonomy" id="1463973"/>
    <lineage>
        <taxon>Eukaryota</taxon>
        <taxon>Metazoa</taxon>
        <taxon>Chordata</taxon>
        <taxon>Craniata</taxon>
        <taxon>Vertebrata</taxon>
        <taxon>Euteleostomi</taxon>
        <taxon>Archelosauria</taxon>
        <taxon>Archosauria</taxon>
        <taxon>Dinosauria</taxon>
        <taxon>Saurischia</taxon>
        <taxon>Theropoda</taxon>
        <taxon>Coelurosauria</taxon>
        <taxon>Aves</taxon>
        <taxon>Neognathae</taxon>
        <taxon>Neoaves</taxon>
        <taxon>Telluraves</taxon>
        <taxon>Australaves</taxon>
        <taxon>Passeriformes</taxon>
        <taxon>Elachuridae</taxon>
        <taxon>Elachura</taxon>
    </lineage>
</organism>
<protein>
    <submittedName>
        <fullName evidence="2">ERVV2 protein</fullName>
    </submittedName>
</protein>
<dbReference type="PANTHER" id="PTHR10424">
    <property type="entry name" value="VIRAL ENVELOPE PROTEIN"/>
    <property type="match status" value="1"/>
</dbReference>
<feature type="non-terminal residue" evidence="2">
    <location>
        <position position="1"/>
    </location>
</feature>
<comment type="caution">
    <text evidence="2">The sequence shown here is derived from an EMBL/GenBank/DDBJ whole genome shotgun (WGS) entry which is preliminary data.</text>
</comment>
<keyword evidence="3" id="KW-1185">Reference proteome</keyword>
<evidence type="ECO:0000313" key="3">
    <source>
        <dbReference type="Proteomes" id="UP000623542"/>
    </source>
</evidence>
<evidence type="ECO:0000313" key="2">
    <source>
        <dbReference type="EMBL" id="NXD24009.1"/>
    </source>
</evidence>
<dbReference type="SUPFAM" id="SSF58069">
    <property type="entry name" value="Virus ectodomain"/>
    <property type="match status" value="1"/>
</dbReference>
<dbReference type="Proteomes" id="UP000623542">
    <property type="component" value="Unassembled WGS sequence"/>
</dbReference>
<reference evidence="2" key="1">
    <citation type="submission" date="2019-09" db="EMBL/GenBank/DDBJ databases">
        <title>Bird 10,000 Genomes (B10K) Project - Family phase.</title>
        <authorList>
            <person name="Zhang G."/>
        </authorList>
    </citation>
    <scope>NUCLEOTIDE SEQUENCE</scope>
    <source>
        <strain evidence="2">B10K-IZCAS-20218</strain>
        <tissue evidence="2">Blood</tissue>
    </source>
</reference>
<sequence length="93" mass="10110">MPFHNVVRTLLPSYGVVELERAVVNISAIIEHIEQHTADATSVLQEEVGSQSCAVMQNRTALHFILAAQRGVCAIVNTSCYVDQSGKGKKDVD</sequence>
<feature type="non-terminal residue" evidence="2">
    <location>
        <position position="93"/>
    </location>
</feature>
<dbReference type="EMBL" id="WBNG01000201">
    <property type="protein sequence ID" value="NXD24009.1"/>
    <property type="molecule type" value="Genomic_DNA"/>
</dbReference>
<dbReference type="AlphaFoldDB" id="A0A851U690"/>
<dbReference type="InterPro" id="IPR018154">
    <property type="entry name" value="TLV/ENV_coat_polyprotein"/>
</dbReference>